<feature type="transmembrane region" description="Helical" evidence="1">
    <location>
        <begin position="224"/>
        <end position="248"/>
    </location>
</feature>
<evidence type="ECO:0000256" key="1">
    <source>
        <dbReference type="SAM" id="Phobius"/>
    </source>
</evidence>
<feature type="transmembrane region" description="Helical" evidence="1">
    <location>
        <begin position="12"/>
        <end position="38"/>
    </location>
</feature>
<evidence type="ECO:0000313" key="2">
    <source>
        <dbReference type="EMBL" id="ARN83242.1"/>
    </source>
</evidence>
<evidence type="ECO:0000313" key="3">
    <source>
        <dbReference type="Proteomes" id="UP000193978"/>
    </source>
</evidence>
<dbReference type="EMBL" id="CP019948">
    <property type="protein sequence ID" value="ARN83242.1"/>
    <property type="molecule type" value="Genomic_DNA"/>
</dbReference>
<feature type="transmembrane region" description="Helical" evidence="1">
    <location>
        <begin position="156"/>
        <end position="181"/>
    </location>
</feature>
<dbReference type="PANTHER" id="PTHR43044:SF1">
    <property type="entry name" value="QUINOL:CYTOCHROME C OXIDOREDUCTASE QUINONE-BINDING SUBUNIT 2"/>
    <property type="match status" value="1"/>
</dbReference>
<dbReference type="Proteomes" id="UP000193978">
    <property type="component" value="Chromosome"/>
</dbReference>
<dbReference type="STRING" id="655015.B1812_00010"/>
<protein>
    <submittedName>
        <fullName evidence="2">Uncharacterized protein</fullName>
    </submittedName>
</protein>
<reference evidence="2 3" key="1">
    <citation type="submission" date="2017-02" db="EMBL/GenBank/DDBJ databases">
        <authorList>
            <person name="Peterson S.W."/>
        </authorList>
    </citation>
    <scope>NUCLEOTIDE SEQUENCE [LARGE SCALE GENOMIC DNA]</scope>
    <source>
        <strain evidence="2 3">S285</strain>
    </source>
</reference>
<dbReference type="PANTHER" id="PTHR43044">
    <property type="match status" value="1"/>
</dbReference>
<keyword evidence="1" id="KW-1133">Transmembrane helix</keyword>
<dbReference type="KEGG" id="mbry:B1812_00010"/>
<proteinExistence type="predicted"/>
<feature type="transmembrane region" description="Helical" evidence="1">
    <location>
        <begin position="128"/>
        <end position="149"/>
    </location>
</feature>
<feature type="transmembrane region" description="Helical" evidence="1">
    <location>
        <begin position="323"/>
        <end position="345"/>
    </location>
</feature>
<feature type="transmembrane region" description="Helical" evidence="1">
    <location>
        <begin position="299"/>
        <end position="317"/>
    </location>
</feature>
<sequence>MERRDREHGRIASLQVSLVPALIVAVLALAGMAVIFLYDARIAAGGWLTALVLWSGIAIGCLFALMIHTLTGGRWGTRFAPALFPAAMALPLIAALFAPILVELKIIYPWAYDPASTPSDVSQLYLNIPFYIARSLGALFFWTIMGLLLTRVSGGAAVLVAAIGLGIHGLIIGLIGLDWILSLEPAFISTSFGATLAFTQFAAALAWAAIISPTDSKDPALADIGGLLLATLLGITYLNFIAVLVIWYGNLPQKALFLVRRDEGPWMLIGVLAFALGSVFPIFSLFLERVRSSALGLRCIGAVALVGIALYDAYLIAPSFGVLSLASALVASTAVGALFVAFLSLSWAKDAHKKWSAARAR</sequence>
<keyword evidence="3" id="KW-1185">Reference proteome</keyword>
<keyword evidence="1" id="KW-0812">Transmembrane</keyword>
<dbReference type="AlphaFoldDB" id="A0A1W6N086"/>
<feature type="transmembrane region" description="Helical" evidence="1">
    <location>
        <begin position="79"/>
        <end position="108"/>
    </location>
</feature>
<feature type="transmembrane region" description="Helical" evidence="1">
    <location>
        <begin position="268"/>
        <end position="287"/>
    </location>
</feature>
<accession>A0A1W6N086</accession>
<name>A0A1W6N086_9HYPH</name>
<keyword evidence="1" id="KW-0472">Membrane</keyword>
<gene>
    <name evidence="2" type="ORF">B1812_00010</name>
</gene>
<feature type="transmembrane region" description="Helical" evidence="1">
    <location>
        <begin position="44"/>
        <end position="67"/>
    </location>
</feature>
<organism evidence="2 3">
    <name type="scientific">Methylocystis bryophila</name>
    <dbReference type="NCBI Taxonomy" id="655015"/>
    <lineage>
        <taxon>Bacteria</taxon>
        <taxon>Pseudomonadati</taxon>
        <taxon>Pseudomonadota</taxon>
        <taxon>Alphaproteobacteria</taxon>
        <taxon>Hyphomicrobiales</taxon>
        <taxon>Methylocystaceae</taxon>
        <taxon>Methylocystis</taxon>
    </lineage>
</organism>
<feature type="transmembrane region" description="Helical" evidence="1">
    <location>
        <begin position="187"/>
        <end position="212"/>
    </location>
</feature>